<evidence type="ECO:0000256" key="3">
    <source>
        <dbReference type="ARBA" id="ARBA00022525"/>
    </source>
</evidence>
<dbReference type="Proteomes" id="UP000005447">
    <property type="component" value="Unassembled WGS sequence"/>
</dbReference>
<feature type="signal peptide" evidence="7">
    <location>
        <begin position="1"/>
        <end position="15"/>
    </location>
</feature>
<dbReference type="InterPro" id="IPR002345">
    <property type="entry name" value="Lipocalin"/>
</dbReference>
<evidence type="ECO:0000259" key="8">
    <source>
        <dbReference type="Pfam" id="PF00061"/>
    </source>
</evidence>
<dbReference type="OMA" id="NYDMAKV"/>
<dbReference type="GO" id="GO:0005615">
    <property type="term" value="C:extracellular space"/>
    <property type="evidence" value="ECO:0007669"/>
    <property type="project" value="TreeGrafter"/>
</dbReference>
<reference evidence="9" key="3">
    <citation type="submission" date="2025-09" db="UniProtKB">
        <authorList>
            <consortium name="Ensembl"/>
        </authorList>
    </citation>
    <scope>IDENTIFICATION</scope>
    <source>
        <strain evidence="9">2N</strain>
    </source>
</reference>
<dbReference type="PRINTS" id="PR01221">
    <property type="entry name" value="MAJORURINARY"/>
</dbReference>
<dbReference type="GeneTree" id="ENSGT01050000244868"/>
<keyword evidence="10" id="KW-1185">Reference proteome</keyword>
<dbReference type="eggNOG" id="ENOG502RTZI">
    <property type="taxonomic scope" value="Eukaryota"/>
</dbReference>
<dbReference type="PRINTS" id="PR00179">
    <property type="entry name" value="LIPOCALIN"/>
</dbReference>
<dbReference type="InterPro" id="IPR022272">
    <property type="entry name" value="Lipocalin_CS"/>
</dbReference>
<dbReference type="GO" id="GO:0036094">
    <property type="term" value="F:small molecule binding"/>
    <property type="evidence" value="ECO:0007669"/>
    <property type="project" value="InterPro"/>
</dbReference>
<keyword evidence="5" id="KW-1015">Disulfide bond</keyword>
<evidence type="ECO:0000256" key="6">
    <source>
        <dbReference type="RuleBase" id="RU003695"/>
    </source>
</evidence>
<sequence length="173" mass="19883">MALLLLGLVLSLASAQSSTLRRDFNMARVEGSWFLISLASNNMTRIGVTGDLQLYIRDIKFLDGNLKFSFRFMLQGQCEPVTVLCKKTQRNGEFSIAYEGENKVLVLETNYWMYVIFYLRNIQNGIETRVLALYGRIPTLSRPYLDRFKMAYSKYGMHPSNAIDMAQKGPCYF</sequence>
<dbReference type="STRING" id="10141.ENSCPOP00000014939"/>
<evidence type="ECO:0000313" key="10">
    <source>
        <dbReference type="Proteomes" id="UP000005447"/>
    </source>
</evidence>
<dbReference type="FunCoup" id="H0VW61">
    <property type="interactions" value="221"/>
</dbReference>
<evidence type="ECO:0000256" key="4">
    <source>
        <dbReference type="ARBA" id="ARBA00022729"/>
    </source>
</evidence>
<feature type="domain" description="Lipocalin/cytosolic fatty-acid binding" evidence="8">
    <location>
        <begin position="31"/>
        <end position="168"/>
    </location>
</feature>
<keyword evidence="4 7" id="KW-0732">Signal</keyword>
<evidence type="ECO:0000256" key="7">
    <source>
        <dbReference type="SAM" id="SignalP"/>
    </source>
</evidence>
<dbReference type="AlphaFoldDB" id="H0VW61"/>
<comment type="similarity">
    <text evidence="2 6">Belongs to the calycin superfamily. Lipocalin family.</text>
</comment>
<dbReference type="InParanoid" id="H0VW61"/>
<reference evidence="9" key="2">
    <citation type="submission" date="2025-08" db="UniProtKB">
        <authorList>
            <consortium name="Ensembl"/>
        </authorList>
    </citation>
    <scope>IDENTIFICATION</scope>
    <source>
        <strain evidence="9">2N</strain>
    </source>
</reference>
<dbReference type="EMBL" id="AAKN02024166">
    <property type="status" value="NOT_ANNOTATED_CDS"/>
    <property type="molecule type" value="Genomic_DNA"/>
</dbReference>
<dbReference type="PANTHER" id="PTHR11430">
    <property type="entry name" value="LIPOCALIN"/>
    <property type="match status" value="1"/>
</dbReference>
<evidence type="ECO:0000256" key="2">
    <source>
        <dbReference type="ARBA" id="ARBA00006889"/>
    </source>
</evidence>
<dbReference type="Pfam" id="PF00061">
    <property type="entry name" value="Lipocalin"/>
    <property type="match status" value="1"/>
</dbReference>
<dbReference type="InterPro" id="IPR002971">
    <property type="entry name" value="Maj_urinary"/>
</dbReference>
<dbReference type="PANTHER" id="PTHR11430:SF28">
    <property type="entry name" value="EPIDIDYMAL-SPECIFIC LIPOCALIN-9"/>
    <property type="match status" value="1"/>
</dbReference>
<name>H0VW61_CAVPO</name>
<dbReference type="Ensembl" id="ENSCPOT00000020147.2">
    <property type="protein sequence ID" value="ENSCPOP00000014939.2"/>
    <property type="gene ID" value="ENSCPOG00000025528.2"/>
</dbReference>
<dbReference type="InterPro" id="IPR012674">
    <property type="entry name" value="Calycin"/>
</dbReference>
<dbReference type="Gene3D" id="2.40.128.20">
    <property type="match status" value="1"/>
</dbReference>
<dbReference type="SUPFAM" id="SSF50814">
    <property type="entry name" value="Lipocalins"/>
    <property type="match status" value="1"/>
</dbReference>
<comment type="subcellular location">
    <subcellularLocation>
        <location evidence="1">Secreted</location>
    </subcellularLocation>
</comment>
<dbReference type="VEuPathDB" id="HostDB:ENSCPOG00000025528"/>
<evidence type="ECO:0000256" key="1">
    <source>
        <dbReference type="ARBA" id="ARBA00004613"/>
    </source>
</evidence>
<feature type="chain" id="PRO_5012542398" description="Lipocalin/cytosolic fatty-acid binding domain-containing protein" evidence="7">
    <location>
        <begin position="16"/>
        <end position="173"/>
    </location>
</feature>
<dbReference type="HOGENOM" id="CLU_094061_4_0_1"/>
<accession>H0VW61</accession>
<organism evidence="9 10">
    <name type="scientific">Cavia porcellus</name>
    <name type="common">Guinea pig</name>
    <dbReference type="NCBI Taxonomy" id="10141"/>
    <lineage>
        <taxon>Eukaryota</taxon>
        <taxon>Metazoa</taxon>
        <taxon>Chordata</taxon>
        <taxon>Craniata</taxon>
        <taxon>Vertebrata</taxon>
        <taxon>Euteleostomi</taxon>
        <taxon>Mammalia</taxon>
        <taxon>Eutheria</taxon>
        <taxon>Euarchontoglires</taxon>
        <taxon>Glires</taxon>
        <taxon>Rodentia</taxon>
        <taxon>Hystricomorpha</taxon>
        <taxon>Caviidae</taxon>
        <taxon>Cavia</taxon>
    </lineage>
</organism>
<keyword evidence="3" id="KW-0964">Secreted</keyword>
<dbReference type="InterPro" id="IPR000566">
    <property type="entry name" value="Lipocln_cytosolic_FA-bd_dom"/>
</dbReference>
<dbReference type="PROSITE" id="PS00213">
    <property type="entry name" value="LIPOCALIN"/>
    <property type="match status" value="1"/>
</dbReference>
<reference evidence="10" key="1">
    <citation type="journal article" date="2011" name="Nature">
        <title>A high-resolution map of human evolutionary constraint using 29 mammals.</title>
        <authorList>
            <person name="Lindblad-Toh K."/>
            <person name="Garber M."/>
            <person name="Zuk O."/>
            <person name="Lin M.F."/>
            <person name="Parker B.J."/>
            <person name="Washietl S."/>
            <person name="Kheradpour P."/>
            <person name="Ernst J."/>
            <person name="Jordan G."/>
            <person name="Mauceli E."/>
            <person name="Ward L.D."/>
            <person name="Lowe C.B."/>
            <person name="Holloway A.K."/>
            <person name="Clamp M."/>
            <person name="Gnerre S."/>
            <person name="Alfoldi J."/>
            <person name="Beal K."/>
            <person name="Chang J."/>
            <person name="Clawson H."/>
            <person name="Cuff J."/>
            <person name="Di Palma F."/>
            <person name="Fitzgerald S."/>
            <person name="Flicek P."/>
            <person name="Guttman M."/>
            <person name="Hubisz M.J."/>
            <person name="Jaffe D.B."/>
            <person name="Jungreis I."/>
            <person name="Kent W.J."/>
            <person name="Kostka D."/>
            <person name="Lara M."/>
            <person name="Martins A.L."/>
            <person name="Massingham T."/>
            <person name="Moltke I."/>
            <person name="Raney B.J."/>
            <person name="Rasmussen M.D."/>
            <person name="Robinson J."/>
            <person name="Stark A."/>
            <person name="Vilella A.J."/>
            <person name="Wen J."/>
            <person name="Xie X."/>
            <person name="Zody M.C."/>
            <person name="Baldwin J."/>
            <person name="Bloom T."/>
            <person name="Chin C.W."/>
            <person name="Heiman D."/>
            <person name="Nicol R."/>
            <person name="Nusbaum C."/>
            <person name="Young S."/>
            <person name="Wilkinson J."/>
            <person name="Worley K.C."/>
            <person name="Kovar C.L."/>
            <person name="Muzny D.M."/>
            <person name="Gibbs R.A."/>
            <person name="Cree A."/>
            <person name="Dihn H.H."/>
            <person name="Fowler G."/>
            <person name="Jhangiani S."/>
            <person name="Joshi V."/>
            <person name="Lee S."/>
            <person name="Lewis L.R."/>
            <person name="Nazareth L.V."/>
            <person name="Okwuonu G."/>
            <person name="Santibanez J."/>
            <person name="Warren W.C."/>
            <person name="Mardis E.R."/>
            <person name="Weinstock G.M."/>
            <person name="Wilson R.K."/>
            <person name="Delehaunty K."/>
            <person name="Dooling D."/>
            <person name="Fronik C."/>
            <person name="Fulton L."/>
            <person name="Fulton B."/>
            <person name="Graves T."/>
            <person name="Minx P."/>
            <person name="Sodergren E."/>
            <person name="Birney E."/>
            <person name="Margulies E.H."/>
            <person name="Herrero J."/>
            <person name="Green E.D."/>
            <person name="Haussler D."/>
            <person name="Siepel A."/>
            <person name="Goldman N."/>
            <person name="Pollard K.S."/>
            <person name="Pedersen J.S."/>
            <person name="Lander E.S."/>
            <person name="Kellis M."/>
        </authorList>
    </citation>
    <scope>NUCLEOTIDE SEQUENCE [LARGE SCALE GENOMIC DNA]</scope>
    <source>
        <strain evidence="10">2N</strain>
    </source>
</reference>
<evidence type="ECO:0000313" key="9">
    <source>
        <dbReference type="Ensembl" id="ENSCPOP00000014939.2"/>
    </source>
</evidence>
<protein>
    <recommendedName>
        <fullName evidence="8">Lipocalin/cytosolic fatty-acid binding domain-containing protein</fullName>
    </recommendedName>
</protein>
<proteinExistence type="inferred from homology"/>
<evidence type="ECO:0000256" key="5">
    <source>
        <dbReference type="ARBA" id="ARBA00023157"/>
    </source>
</evidence>